<dbReference type="RefSeq" id="WP_133379317.1">
    <property type="nucleotide sequence ID" value="NZ_FMUH01000009.1"/>
</dbReference>
<reference evidence="2" key="1">
    <citation type="submission" date="2016-10" db="EMBL/GenBank/DDBJ databases">
        <authorList>
            <person name="Varghese N."/>
            <person name="Submissions S."/>
        </authorList>
    </citation>
    <scope>NUCLEOTIDE SEQUENCE [LARGE SCALE GENOMIC DNA]</scope>
    <source>
        <strain evidence="2">DSM 45722</strain>
    </source>
</reference>
<evidence type="ECO:0000313" key="2">
    <source>
        <dbReference type="Proteomes" id="UP000198981"/>
    </source>
</evidence>
<gene>
    <name evidence="1" type="ORF">SAMN03159343_4084</name>
</gene>
<organism evidence="1 2">
    <name type="scientific">Klenkia marina</name>
    <dbReference type="NCBI Taxonomy" id="1960309"/>
    <lineage>
        <taxon>Bacteria</taxon>
        <taxon>Bacillati</taxon>
        <taxon>Actinomycetota</taxon>
        <taxon>Actinomycetes</taxon>
        <taxon>Geodermatophilales</taxon>
        <taxon>Geodermatophilaceae</taxon>
        <taxon>Klenkia</taxon>
    </lineage>
</organism>
<sequence>MAAISKRGRPHKGDRVVVYARPHRVIADRLKQDSEAAGVSQSDYVALLLARALQLEQYAPDLPQPDGQEVLPLGRTA</sequence>
<evidence type="ECO:0000313" key="1">
    <source>
        <dbReference type="EMBL" id="SCX60373.1"/>
    </source>
</evidence>
<dbReference type="Proteomes" id="UP000198981">
    <property type="component" value="Unassembled WGS sequence"/>
</dbReference>
<keyword evidence="2" id="KW-1185">Reference proteome</keyword>
<proteinExistence type="predicted"/>
<evidence type="ECO:0008006" key="3">
    <source>
        <dbReference type="Google" id="ProtNLM"/>
    </source>
</evidence>
<protein>
    <recommendedName>
        <fullName evidence="3">Ribbon-helix-helix protein, copG family</fullName>
    </recommendedName>
</protein>
<dbReference type="EMBL" id="FMUH01000009">
    <property type="protein sequence ID" value="SCX60373.1"/>
    <property type="molecule type" value="Genomic_DNA"/>
</dbReference>
<name>A0A1G4Z3Y9_9ACTN</name>
<accession>A0A1G4Z3Y9</accession>
<dbReference type="AlphaFoldDB" id="A0A1G4Z3Y9"/>
<dbReference type="OrthoDB" id="4481618at2"/>